<evidence type="ECO:0000313" key="3">
    <source>
        <dbReference type="Proteomes" id="UP000054466"/>
    </source>
</evidence>
<evidence type="ECO:0000313" key="2">
    <source>
        <dbReference type="EMBL" id="KIW27423.1"/>
    </source>
</evidence>
<proteinExistence type="predicted"/>
<dbReference type="GeneID" id="27346354"/>
<dbReference type="AlphaFoldDB" id="A0A0D2C8L0"/>
<dbReference type="HOGENOM" id="CLU_186242_0_0_1"/>
<feature type="region of interest" description="Disordered" evidence="1">
    <location>
        <begin position="30"/>
        <end position="58"/>
    </location>
</feature>
<keyword evidence="3" id="KW-1185">Reference proteome</keyword>
<dbReference type="OrthoDB" id="3942646at2759"/>
<dbReference type="EMBL" id="KN847043">
    <property type="protein sequence ID" value="KIW27423.1"/>
    <property type="molecule type" value="Genomic_DNA"/>
</dbReference>
<organism evidence="2 3">
    <name type="scientific">Cladophialophora immunda</name>
    <dbReference type="NCBI Taxonomy" id="569365"/>
    <lineage>
        <taxon>Eukaryota</taxon>
        <taxon>Fungi</taxon>
        <taxon>Dikarya</taxon>
        <taxon>Ascomycota</taxon>
        <taxon>Pezizomycotina</taxon>
        <taxon>Eurotiomycetes</taxon>
        <taxon>Chaetothyriomycetidae</taxon>
        <taxon>Chaetothyriales</taxon>
        <taxon>Herpotrichiellaceae</taxon>
        <taxon>Cladophialophora</taxon>
    </lineage>
</organism>
<evidence type="ECO:0000256" key="1">
    <source>
        <dbReference type="SAM" id="MobiDB-lite"/>
    </source>
</evidence>
<dbReference type="Proteomes" id="UP000054466">
    <property type="component" value="Unassembled WGS sequence"/>
</dbReference>
<sequence>MVAIALALGAAIYFTAEKVRDHKKKKQVLKAQQAPRADSVAPASPFENNAARRSGESLPPYVVFREPPAYQVKDQHHELKVAN</sequence>
<gene>
    <name evidence="2" type="ORF">PV07_07160</name>
</gene>
<dbReference type="RefSeq" id="XP_016247639.1">
    <property type="nucleotide sequence ID" value="XM_016394220.1"/>
</dbReference>
<dbReference type="VEuPathDB" id="FungiDB:PV07_07160"/>
<name>A0A0D2C8L0_9EURO</name>
<protein>
    <submittedName>
        <fullName evidence="2">Uncharacterized protein</fullName>
    </submittedName>
</protein>
<reference evidence="2 3" key="1">
    <citation type="submission" date="2015-01" db="EMBL/GenBank/DDBJ databases">
        <title>The Genome Sequence of Cladophialophora immunda CBS83496.</title>
        <authorList>
            <consortium name="The Broad Institute Genomics Platform"/>
            <person name="Cuomo C."/>
            <person name="de Hoog S."/>
            <person name="Gorbushina A."/>
            <person name="Stielow B."/>
            <person name="Teixiera M."/>
            <person name="Abouelleil A."/>
            <person name="Chapman S.B."/>
            <person name="Priest M."/>
            <person name="Young S.K."/>
            <person name="Wortman J."/>
            <person name="Nusbaum C."/>
            <person name="Birren B."/>
        </authorList>
    </citation>
    <scope>NUCLEOTIDE SEQUENCE [LARGE SCALE GENOMIC DNA]</scope>
    <source>
        <strain evidence="2 3">CBS 83496</strain>
    </source>
</reference>
<accession>A0A0D2C8L0</accession>